<dbReference type="Pfam" id="PF18952">
    <property type="entry name" value="DUF5696"/>
    <property type="match status" value="1"/>
</dbReference>
<feature type="non-terminal residue" evidence="1">
    <location>
        <position position="1"/>
    </location>
</feature>
<reference evidence="1" key="2">
    <citation type="submission" date="2021-04" db="EMBL/GenBank/DDBJ databases">
        <authorList>
            <person name="Gilroy R."/>
        </authorList>
    </citation>
    <scope>NUCLEOTIDE SEQUENCE</scope>
    <source>
        <strain evidence="1">ChiBcec8-14828</strain>
    </source>
</reference>
<dbReference type="Gene3D" id="3.20.20.80">
    <property type="entry name" value="Glycosidases"/>
    <property type="match status" value="1"/>
</dbReference>
<protein>
    <recommendedName>
        <fullName evidence="3">Endo-alpha-N-acetylgalactosaminidase domain-containing protein</fullName>
    </recommendedName>
</protein>
<dbReference type="EMBL" id="DWYA01000046">
    <property type="protein sequence ID" value="HJB39647.1"/>
    <property type="molecule type" value="Genomic_DNA"/>
</dbReference>
<evidence type="ECO:0008006" key="3">
    <source>
        <dbReference type="Google" id="ProtNLM"/>
    </source>
</evidence>
<evidence type="ECO:0000313" key="1">
    <source>
        <dbReference type="EMBL" id="HJB39647.1"/>
    </source>
</evidence>
<reference evidence="1" key="1">
    <citation type="journal article" date="2021" name="PeerJ">
        <title>Extensive microbial diversity within the chicken gut microbiome revealed by metagenomics and culture.</title>
        <authorList>
            <person name="Gilroy R."/>
            <person name="Ravi A."/>
            <person name="Getino M."/>
            <person name="Pursley I."/>
            <person name="Horton D.L."/>
            <person name="Alikhan N.F."/>
            <person name="Baker D."/>
            <person name="Gharbi K."/>
            <person name="Hall N."/>
            <person name="Watson M."/>
            <person name="Adriaenssens E.M."/>
            <person name="Foster-Nyarko E."/>
            <person name="Jarju S."/>
            <person name="Secka A."/>
            <person name="Antonio M."/>
            <person name="Oren A."/>
            <person name="Chaudhuri R.R."/>
            <person name="La Ragione R."/>
            <person name="Hildebrand F."/>
            <person name="Pallen M.J."/>
        </authorList>
    </citation>
    <scope>NUCLEOTIDE SEQUENCE</scope>
    <source>
        <strain evidence="1">ChiBcec8-14828</strain>
    </source>
</reference>
<proteinExistence type="predicted"/>
<dbReference type="InterPro" id="IPR043751">
    <property type="entry name" value="DUF5696"/>
</dbReference>
<dbReference type="CDD" id="cd14244">
    <property type="entry name" value="GH_101_like"/>
    <property type="match status" value="1"/>
</dbReference>
<sequence length="584" mass="67240">LLFSQAKNITHSEYSTGYGKGILSTFDGFEVDGAYIDYAFQTYVWIEETTNDVYFEWIPLKENGLTIQKVLWPGKMEFDEPREDWYTLLTHQQGILIPNTWKTALSPIVFDGFFETAGGYMPWYGQVKQGNGYIAICTTPWNAGYYAKHEENGTYTHVGTWYAPSLGKMDYRRIMRYTFVNGCDYNDLCKIYRKYVEEQGKLITLDQKAVRNPSVNQLIGSAFVHKGIKTVVQPNSDFYDKENPDKNNRLVTFEQREKEIRELYQLGVKKLYLHLDGWAEPGYDNNHPDYFPACEAAGGWTGMKALADTMHECGYLFGIHDQYRDYYLSAQSYDENLACKLSDGTIPQHQRWAGGPQAYLCATQAPYFLKRNFEKIKQQNIVLDGAYLDVFTCNEGDECDNPMHRMTRRECYEFRGKCFEYLLTQGILSSSEEVSDWAVPSLVFCHYAPYDFMMKKHGTPREGIPVPLYNLVYHDCVIQPWMMEKNEGDDYMLYALLNGGAPYLIRDAAYPNTDGAFEGSNTLTMQEMIKRSNVVCALHEKVGKCEMIRHEMVGNNPMVQKTVFSDGTMVTVDFEKQSYTVTSK</sequence>
<organism evidence="1 2">
    <name type="scientific">Candidatus Ruthenibacterium avium</name>
    <dbReference type="NCBI Taxonomy" id="2838751"/>
    <lineage>
        <taxon>Bacteria</taxon>
        <taxon>Bacillati</taxon>
        <taxon>Bacillota</taxon>
        <taxon>Clostridia</taxon>
        <taxon>Eubacteriales</taxon>
        <taxon>Oscillospiraceae</taxon>
        <taxon>Ruthenibacterium</taxon>
    </lineage>
</organism>
<dbReference type="Proteomes" id="UP000824209">
    <property type="component" value="Unassembled WGS sequence"/>
</dbReference>
<gene>
    <name evidence="1" type="ORF">H9943_04540</name>
</gene>
<dbReference type="InterPro" id="IPR025706">
    <property type="entry name" value="Endoa_GalNAc"/>
</dbReference>
<accession>A0A9D2S0N4</accession>
<dbReference type="GO" id="GO:0033926">
    <property type="term" value="F:endo-alpha-N-acetylgalactosaminidase activity"/>
    <property type="evidence" value="ECO:0007669"/>
    <property type="project" value="InterPro"/>
</dbReference>
<comment type="caution">
    <text evidence="1">The sequence shown here is derived from an EMBL/GenBank/DDBJ whole genome shotgun (WGS) entry which is preliminary data.</text>
</comment>
<evidence type="ECO:0000313" key="2">
    <source>
        <dbReference type="Proteomes" id="UP000824209"/>
    </source>
</evidence>
<dbReference type="AlphaFoldDB" id="A0A9D2S0N4"/>
<name>A0A9D2S0N4_9FIRM</name>